<keyword evidence="2" id="KW-0732">Signal</keyword>
<organism evidence="3 4">
    <name type="scientific">Novosphingobium taihuense</name>
    <dbReference type="NCBI Taxonomy" id="260085"/>
    <lineage>
        <taxon>Bacteria</taxon>
        <taxon>Pseudomonadati</taxon>
        <taxon>Pseudomonadota</taxon>
        <taxon>Alphaproteobacteria</taxon>
        <taxon>Sphingomonadales</taxon>
        <taxon>Sphingomonadaceae</taxon>
        <taxon>Novosphingobium</taxon>
    </lineage>
</organism>
<sequence length="359" mass="36913">MAKALNFLTAGLCGLAVVASAPAHAEVLARTDAGFVVRVTAEVSASPADAWKAFTTPSLWWNPQHTFSGEAANLTMDPSANGCFCEKLPVPKGAPATQKPGSVMHMRVVYAEPYRALRLVGGLGPLQSEAVNGTMTVTFKPVDGSDGKTTRILWEYVVGGFMRYKTETISGAVDKVLAEQIAGLAKLVGPVAKPVQSPGDFRLPLAPEKSSAPAGAPIGLAPSASDKAATARVIDDGRAPVGDGPRSTVTAGTVESARSAAVDQPSKPAEGEGGAMSVPDQPATDSPDRTVPGDTTIVEVPLEPSAVDGEDAAIAPQAPGGGTGEKAEETPPPLDKVNPDTEVTLRKLFGKKKRSDSSQ</sequence>
<accession>A0A7W7EUC8</accession>
<gene>
    <name evidence="3" type="ORF">GGR37_000446</name>
</gene>
<protein>
    <submittedName>
        <fullName evidence="3">Uncharacterized protein YndB with AHSA1/START domain</fullName>
    </submittedName>
</protein>
<dbReference type="Proteomes" id="UP000538566">
    <property type="component" value="Unassembled WGS sequence"/>
</dbReference>
<dbReference type="InterPro" id="IPR019587">
    <property type="entry name" value="Polyketide_cyclase/dehydratase"/>
</dbReference>
<name>A0A7W7EUC8_9SPHN</name>
<evidence type="ECO:0000256" key="2">
    <source>
        <dbReference type="SAM" id="SignalP"/>
    </source>
</evidence>
<dbReference type="AlphaFoldDB" id="A0A7W7EUC8"/>
<dbReference type="Pfam" id="PF10604">
    <property type="entry name" value="Polyketide_cyc2"/>
    <property type="match status" value="1"/>
</dbReference>
<comment type="caution">
    <text evidence="3">The sequence shown here is derived from an EMBL/GenBank/DDBJ whole genome shotgun (WGS) entry which is preliminary data.</text>
</comment>
<feature type="chain" id="PRO_5031261651" evidence="2">
    <location>
        <begin position="26"/>
        <end position="359"/>
    </location>
</feature>
<reference evidence="3 4" key="1">
    <citation type="submission" date="2020-08" db="EMBL/GenBank/DDBJ databases">
        <title>Genomic Encyclopedia of Type Strains, Phase IV (KMG-IV): sequencing the most valuable type-strain genomes for metagenomic binning, comparative biology and taxonomic classification.</title>
        <authorList>
            <person name="Goeker M."/>
        </authorList>
    </citation>
    <scope>NUCLEOTIDE SEQUENCE [LARGE SCALE GENOMIC DNA]</scope>
    <source>
        <strain evidence="3 4">DSM 17507</strain>
    </source>
</reference>
<evidence type="ECO:0000313" key="3">
    <source>
        <dbReference type="EMBL" id="MBB4612200.1"/>
    </source>
</evidence>
<evidence type="ECO:0000313" key="4">
    <source>
        <dbReference type="Proteomes" id="UP000538566"/>
    </source>
</evidence>
<dbReference type="InterPro" id="IPR023393">
    <property type="entry name" value="START-like_dom_sf"/>
</dbReference>
<feature type="region of interest" description="Disordered" evidence="1">
    <location>
        <begin position="199"/>
        <end position="341"/>
    </location>
</feature>
<dbReference type="SUPFAM" id="SSF55961">
    <property type="entry name" value="Bet v1-like"/>
    <property type="match status" value="1"/>
</dbReference>
<feature type="signal peptide" evidence="2">
    <location>
        <begin position="1"/>
        <end position="25"/>
    </location>
</feature>
<keyword evidence="4" id="KW-1185">Reference proteome</keyword>
<evidence type="ECO:0000256" key="1">
    <source>
        <dbReference type="SAM" id="MobiDB-lite"/>
    </source>
</evidence>
<dbReference type="Gene3D" id="3.30.530.20">
    <property type="match status" value="1"/>
</dbReference>
<dbReference type="RefSeq" id="WP_246415389.1">
    <property type="nucleotide sequence ID" value="NZ_JACHOA010000001.1"/>
</dbReference>
<proteinExistence type="predicted"/>
<dbReference type="EMBL" id="JACHOA010000001">
    <property type="protein sequence ID" value="MBB4612200.1"/>
    <property type="molecule type" value="Genomic_DNA"/>
</dbReference>